<dbReference type="AlphaFoldDB" id="J3M2X5"/>
<reference evidence="1" key="1">
    <citation type="journal article" date="2013" name="Nat. Commun.">
        <title>Whole-genome sequencing of Oryza brachyantha reveals mechanisms underlying Oryza genome evolution.</title>
        <authorList>
            <person name="Chen J."/>
            <person name="Huang Q."/>
            <person name="Gao D."/>
            <person name="Wang J."/>
            <person name="Lang Y."/>
            <person name="Liu T."/>
            <person name="Li B."/>
            <person name="Bai Z."/>
            <person name="Luis Goicoechea J."/>
            <person name="Liang C."/>
            <person name="Chen C."/>
            <person name="Zhang W."/>
            <person name="Sun S."/>
            <person name="Liao Y."/>
            <person name="Zhang X."/>
            <person name="Yang L."/>
            <person name="Song C."/>
            <person name="Wang M."/>
            <person name="Shi J."/>
            <person name="Liu G."/>
            <person name="Liu J."/>
            <person name="Zhou H."/>
            <person name="Zhou W."/>
            <person name="Yu Q."/>
            <person name="An N."/>
            <person name="Chen Y."/>
            <person name="Cai Q."/>
            <person name="Wang B."/>
            <person name="Liu B."/>
            <person name="Min J."/>
            <person name="Huang Y."/>
            <person name="Wu H."/>
            <person name="Li Z."/>
            <person name="Zhang Y."/>
            <person name="Yin Y."/>
            <person name="Song W."/>
            <person name="Jiang J."/>
            <person name="Jackson S.A."/>
            <person name="Wing R.A."/>
            <person name="Wang J."/>
            <person name="Chen M."/>
        </authorList>
    </citation>
    <scope>NUCLEOTIDE SEQUENCE [LARGE SCALE GENOMIC DNA]</scope>
    <source>
        <strain evidence="1">cv. IRGC 101232</strain>
    </source>
</reference>
<name>J3M2X5_ORYBR</name>
<dbReference type="Proteomes" id="UP000006038">
    <property type="component" value="Chromosome 4"/>
</dbReference>
<protein>
    <submittedName>
        <fullName evidence="1">Uncharacterized protein</fullName>
    </submittedName>
</protein>
<dbReference type="Gramene" id="OB04G37500.1">
    <property type="protein sequence ID" value="OB04G37500.1"/>
    <property type="gene ID" value="OB04G37500"/>
</dbReference>
<reference evidence="1" key="2">
    <citation type="submission" date="2013-04" db="UniProtKB">
        <authorList>
            <consortium name="EnsemblPlants"/>
        </authorList>
    </citation>
    <scope>IDENTIFICATION</scope>
</reference>
<keyword evidence="2" id="KW-1185">Reference proteome</keyword>
<organism evidence="1">
    <name type="scientific">Oryza brachyantha</name>
    <name type="common">malo sina</name>
    <dbReference type="NCBI Taxonomy" id="4533"/>
    <lineage>
        <taxon>Eukaryota</taxon>
        <taxon>Viridiplantae</taxon>
        <taxon>Streptophyta</taxon>
        <taxon>Embryophyta</taxon>
        <taxon>Tracheophyta</taxon>
        <taxon>Spermatophyta</taxon>
        <taxon>Magnoliopsida</taxon>
        <taxon>Liliopsida</taxon>
        <taxon>Poales</taxon>
        <taxon>Poaceae</taxon>
        <taxon>BOP clade</taxon>
        <taxon>Oryzoideae</taxon>
        <taxon>Oryzeae</taxon>
        <taxon>Oryzinae</taxon>
        <taxon>Oryza</taxon>
    </lineage>
</organism>
<dbReference type="HOGENOM" id="CLU_2982272_0_0_1"/>
<evidence type="ECO:0000313" key="1">
    <source>
        <dbReference type="EnsemblPlants" id="OB04G37500.1"/>
    </source>
</evidence>
<dbReference type="EnsemblPlants" id="OB04G37500.1">
    <property type="protein sequence ID" value="OB04G37500.1"/>
    <property type="gene ID" value="OB04G37500"/>
</dbReference>
<evidence type="ECO:0000313" key="2">
    <source>
        <dbReference type="Proteomes" id="UP000006038"/>
    </source>
</evidence>
<sequence length="58" mass="6688">MWTRNDTNLMAIDPRAKSEVKCWNRAASSYLICLHRTSLLHLTLPSSKSPYKLPRNSN</sequence>
<proteinExistence type="predicted"/>
<accession>J3M2X5</accession>